<gene>
    <name evidence="1" type="ORF">CC86DRAFT_384534</name>
</gene>
<dbReference type="Proteomes" id="UP000799424">
    <property type="component" value="Unassembled WGS sequence"/>
</dbReference>
<protein>
    <submittedName>
        <fullName evidence="1">Uncharacterized protein</fullName>
    </submittedName>
</protein>
<proteinExistence type="predicted"/>
<name>A0A6A6ZT94_9PLEO</name>
<evidence type="ECO:0000313" key="2">
    <source>
        <dbReference type="Proteomes" id="UP000799424"/>
    </source>
</evidence>
<sequence length="200" mass="21351">MPVYPPSLSSSSSSVSRVSIVAPLSALPGRPQPVRTYNHEPQPRITAAHTSVPVAALESAPVTALALAPTTAIMHPAPLQPFPLPQVRRTHPSHVLVVVRPAPQDPTGPSSNSLAVAPQVVPTSMGDTQSTKKRPALVIPKPLPPRRMQPHVWANFSNRTPTVFVPTRLKRIGPLFPVTNAEDTSAHATNEEEDNSTLLS</sequence>
<evidence type="ECO:0000313" key="1">
    <source>
        <dbReference type="EMBL" id="KAF2824036.1"/>
    </source>
</evidence>
<keyword evidence="2" id="KW-1185">Reference proteome</keyword>
<accession>A0A6A6ZT94</accession>
<dbReference type="AlphaFoldDB" id="A0A6A6ZT94"/>
<dbReference type="EMBL" id="MU006231">
    <property type="protein sequence ID" value="KAF2824036.1"/>
    <property type="molecule type" value="Genomic_DNA"/>
</dbReference>
<organism evidence="1 2">
    <name type="scientific">Ophiobolus disseminans</name>
    <dbReference type="NCBI Taxonomy" id="1469910"/>
    <lineage>
        <taxon>Eukaryota</taxon>
        <taxon>Fungi</taxon>
        <taxon>Dikarya</taxon>
        <taxon>Ascomycota</taxon>
        <taxon>Pezizomycotina</taxon>
        <taxon>Dothideomycetes</taxon>
        <taxon>Pleosporomycetidae</taxon>
        <taxon>Pleosporales</taxon>
        <taxon>Pleosporineae</taxon>
        <taxon>Phaeosphaeriaceae</taxon>
        <taxon>Ophiobolus</taxon>
    </lineage>
</organism>
<reference evidence="1" key="1">
    <citation type="journal article" date="2020" name="Stud. Mycol.">
        <title>101 Dothideomycetes genomes: a test case for predicting lifestyles and emergence of pathogens.</title>
        <authorList>
            <person name="Haridas S."/>
            <person name="Albert R."/>
            <person name="Binder M."/>
            <person name="Bloem J."/>
            <person name="Labutti K."/>
            <person name="Salamov A."/>
            <person name="Andreopoulos B."/>
            <person name="Baker S."/>
            <person name="Barry K."/>
            <person name="Bills G."/>
            <person name="Bluhm B."/>
            <person name="Cannon C."/>
            <person name="Castanera R."/>
            <person name="Culley D."/>
            <person name="Daum C."/>
            <person name="Ezra D."/>
            <person name="Gonzalez J."/>
            <person name="Henrissat B."/>
            <person name="Kuo A."/>
            <person name="Liang C."/>
            <person name="Lipzen A."/>
            <person name="Lutzoni F."/>
            <person name="Magnuson J."/>
            <person name="Mondo S."/>
            <person name="Nolan M."/>
            <person name="Ohm R."/>
            <person name="Pangilinan J."/>
            <person name="Park H.-J."/>
            <person name="Ramirez L."/>
            <person name="Alfaro M."/>
            <person name="Sun H."/>
            <person name="Tritt A."/>
            <person name="Yoshinaga Y."/>
            <person name="Zwiers L.-H."/>
            <person name="Turgeon B."/>
            <person name="Goodwin S."/>
            <person name="Spatafora J."/>
            <person name="Crous P."/>
            <person name="Grigoriev I."/>
        </authorList>
    </citation>
    <scope>NUCLEOTIDE SEQUENCE</scope>
    <source>
        <strain evidence="1">CBS 113818</strain>
    </source>
</reference>